<sequence>MAKWIIPTPASKQVRVGDLRTDDWISDAPEGSPWHRILHRDNAAEPATLVIGDTWETQQIVEVTDVDGWVWRLVDRDHPARGVQASFGGADEFGNEQADGPADGSPR</sequence>
<proteinExistence type="predicted"/>
<dbReference type="EMBL" id="VFOQ01000001">
    <property type="protein sequence ID" value="TQL58762.1"/>
    <property type="molecule type" value="Genomic_DNA"/>
</dbReference>
<name>A0A542ZEI7_9MICO</name>
<dbReference type="AlphaFoldDB" id="A0A542ZEI7"/>
<keyword evidence="3" id="KW-1185">Reference proteome</keyword>
<dbReference type="RefSeq" id="WP_141786859.1">
    <property type="nucleotide sequence ID" value="NZ_BAAAKX010000006.1"/>
</dbReference>
<organism evidence="2 3">
    <name type="scientific">Oryzihumus leptocrescens</name>
    <dbReference type="NCBI Taxonomy" id="297536"/>
    <lineage>
        <taxon>Bacteria</taxon>
        <taxon>Bacillati</taxon>
        <taxon>Actinomycetota</taxon>
        <taxon>Actinomycetes</taxon>
        <taxon>Micrococcales</taxon>
        <taxon>Intrasporangiaceae</taxon>
        <taxon>Oryzihumus</taxon>
    </lineage>
</organism>
<dbReference type="OrthoDB" id="9763957at2"/>
<reference evidence="2 3" key="1">
    <citation type="submission" date="2019-06" db="EMBL/GenBank/DDBJ databases">
        <title>Sequencing the genomes of 1000 actinobacteria strains.</title>
        <authorList>
            <person name="Klenk H.-P."/>
        </authorList>
    </citation>
    <scope>NUCLEOTIDE SEQUENCE [LARGE SCALE GENOMIC DNA]</scope>
    <source>
        <strain evidence="2 3">DSM 18082</strain>
    </source>
</reference>
<protein>
    <submittedName>
        <fullName evidence="2">Uncharacterized protein</fullName>
    </submittedName>
</protein>
<evidence type="ECO:0000313" key="3">
    <source>
        <dbReference type="Proteomes" id="UP000319514"/>
    </source>
</evidence>
<gene>
    <name evidence="2" type="ORF">FB474_0099</name>
</gene>
<evidence type="ECO:0000313" key="2">
    <source>
        <dbReference type="EMBL" id="TQL58762.1"/>
    </source>
</evidence>
<accession>A0A542ZEI7</accession>
<evidence type="ECO:0000256" key="1">
    <source>
        <dbReference type="SAM" id="MobiDB-lite"/>
    </source>
</evidence>
<comment type="caution">
    <text evidence="2">The sequence shown here is derived from an EMBL/GenBank/DDBJ whole genome shotgun (WGS) entry which is preliminary data.</text>
</comment>
<dbReference type="Proteomes" id="UP000319514">
    <property type="component" value="Unassembled WGS sequence"/>
</dbReference>
<feature type="region of interest" description="Disordered" evidence="1">
    <location>
        <begin position="82"/>
        <end position="107"/>
    </location>
</feature>